<reference evidence="1 2" key="1">
    <citation type="submission" date="2015-08" db="EMBL/GenBank/DDBJ databases">
        <title>Emmonsia species relationships and genome sequence.</title>
        <authorList>
            <person name="Cuomo C.A."/>
            <person name="Schwartz I.S."/>
            <person name="Kenyon C."/>
            <person name="De Hoog G.S."/>
            <person name="Govender N.P."/>
            <person name="Botha A."/>
            <person name="Moreno L."/>
            <person name="De Vries M."/>
            <person name="Munoz J.F."/>
            <person name="Stielow J.B."/>
        </authorList>
    </citation>
    <scope>NUCLEOTIDE SEQUENCE [LARGE SCALE GENOMIC DNA]</scope>
    <source>
        <strain evidence="1 2">EI222</strain>
    </source>
</reference>
<keyword evidence="2" id="KW-1185">Reference proteome</keyword>
<evidence type="ECO:0000313" key="2">
    <source>
        <dbReference type="Proteomes" id="UP000242791"/>
    </source>
</evidence>
<dbReference type="Proteomes" id="UP000242791">
    <property type="component" value="Unassembled WGS sequence"/>
</dbReference>
<dbReference type="AlphaFoldDB" id="A0A1J9RFA6"/>
<proteinExistence type="predicted"/>
<protein>
    <submittedName>
        <fullName evidence="1">Uncharacterized protein</fullName>
    </submittedName>
</protein>
<dbReference type="STRING" id="1658174.A0A1J9RFA6"/>
<gene>
    <name evidence="1" type="ORF">ACJ73_02298</name>
</gene>
<sequence length="73" mass="8337">MAGLSQEDRNIIKDHSLTNLVDSLRSALQQAERQYEYDGADESQDQLYRNMISKLVYTLLGETCSLRPSLTDK</sequence>
<name>A0A1J9RFA6_9EURO</name>
<dbReference type="EMBL" id="LGTZ01000240">
    <property type="protein sequence ID" value="OJD26325.1"/>
    <property type="molecule type" value="Genomic_DNA"/>
</dbReference>
<accession>A0A1J9RFA6</accession>
<organism evidence="1 2">
    <name type="scientific">Blastomyces percursus</name>
    <dbReference type="NCBI Taxonomy" id="1658174"/>
    <lineage>
        <taxon>Eukaryota</taxon>
        <taxon>Fungi</taxon>
        <taxon>Dikarya</taxon>
        <taxon>Ascomycota</taxon>
        <taxon>Pezizomycotina</taxon>
        <taxon>Eurotiomycetes</taxon>
        <taxon>Eurotiomycetidae</taxon>
        <taxon>Onygenales</taxon>
        <taxon>Ajellomycetaceae</taxon>
        <taxon>Blastomyces</taxon>
    </lineage>
</organism>
<dbReference type="VEuPathDB" id="FungiDB:ACJ73_02298"/>
<dbReference type="OrthoDB" id="4179510at2759"/>
<evidence type="ECO:0000313" key="1">
    <source>
        <dbReference type="EMBL" id="OJD26325.1"/>
    </source>
</evidence>
<comment type="caution">
    <text evidence="1">The sequence shown here is derived from an EMBL/GenBank/DDBJ whole genome shotgun (WGS) entry which is preliminary data.</text>
</comment>